<name>A0AAV4TIT1_9ARAC</name>
<reference evidence="1 2" key="1">
    <citation type="submission" date="2021-06" db="EMBL/GenBank/DDBJ databases">
        <title>Caerostris darwini draft genome.</title>
        <authorList>
            <person name="Kono N."/>
            <person name="Arakawa K."/>
        </authorList>
    </citation>
    <scope>NUCLEOTIDE SEQUENCE [LARGE SCALE GENOMIC DNA]</scope>
</reference>
<proteinExistence type="predicted"/>
<protein>
    <submittedName>
        <fullName evidence="1">Uncharacterized protein</fullName>
    </submittedName>
</protein>
<organism evidence="1 2">
    <name type="scientific">Caerostris darwini</name>
    <dbReference type="NCBI Taxonomy" id="1538125"/>
    <lineage>
        <taxon>Eukaryota</taxon>
        <taxon>Metazoa</taxon>
        <taxon>Ecdysozoa</taxon>
        <taxon>Arthropoda</taxon>
        <taxon>Chelicerata</taxon>
        <taxon>Arachnida</taxon>
        <taxon>Araneae</taxon>
        <taxon>Araneomorphae</taxon>
        <taxon>Entelegynae</taxon>
        <taxon>Araneoidea</taxon>
        <taxon>Araneidae</taxon>
        <taxon>Caerostris</taxon>
    </lineage>
</organism>
<dbReference type="Proteomes" id="UP001054837">
    <property type="component" value="Unassembled WGS sequence"/>
</dbReference>
<evidence type="ECO:0000313" key="2">
    <source>
        <dbReference type="Proteomes" id="UP001054837"/>
    </source>
</evidence>
<sequence>MVQPYRPRDTAPPIRGSANFDCINCELGPGECLQRLPIGATATRCLFRNLCEGDIKSKRKVISNHIFYKINISTEVEVLLIHLISLISFLRGSLEVLVLVEIAVLEVGCGWSPLPHQQYATVKEDHALTLIVRLHLSSWDNMQIEFFFSKGAEGRVYGKLKQNALNTCHPLLINENETASENGSLNHEPPSIE</sequence>
<gene>
    <name evidence="1" type="ORF">CDAR_482271</name>
</gene>
<dbReference type="EMBL" id="BPLQ01009615">
    <property type="protein sequence ID" value="GIY45366.1"/>
    <property type="molecule type" value="Genomic_DNA"/>
</dbReference>
<accession>A0AAV4TIT1</accession>
<dbReference type="AlphaFoldDB" id="A0AAV4TIT1"/>
<evidence type="ECO:0000313" key="1">
    <source>
        <dbReference type="EMBL" id="GIY45366.1"/>
    </source>
</evidence>
<keyword evidence="2" id="KW-1185">Reference proteome</keyword>
<comment type="caution">
    <text evidence="1">The sequence shown here is derived from an EMBL/GenBank/DDBJ whole genome shotgun (WGS) entry which is preliminary data.</text>
</comment>